<dbReference type="EMBL" id="JAGINW010000001">
    <property type="protein sequence ID" value="MBP2319853.1"/>
    <property type="molecule type" value="Genomic_DNA"/>
</dbReference>
<dbReference type="Pfam" id="PF00356">
    <property type="entry name" value="LacI"/>
    <property type="match status" value="1"/>
</dbReference>
<keyword evidence="1" id="KW-0805">Transcription regulation</keyword>
<dbReference type="Proteomes" id="UP001519332">
    <property type="component" value="Unassembled WGS sequence"/>
</dbReference>
<dbReference type="SMART" id="SM00354">
    <property type="entry name" value="HTH_LACI"/>
    <property type="match status" value="1"/>
</dbReference>
<dbReference type="InterPro" id="IPR010982">
    <property type="entry name" value="Lambda_DNA-bd_dom_sf"/>
</dbReference>
<name>A0ABS4T7K8_9PSEU</name>
<dbReference type="InterPro" id="IPR000843">
    <property type="entry name" value="HTH_LacI"/>
</dbReference>
<reference evidence="5 6" key="1">
    <citation type="submission" date="2021-03" db="EMBL/GenBank/DDBJ databases">
        <title>Sequencing the genomes of 1000 actinobacteria strains.</title>
        <authorList>
            <person name="Klenk H.-P."/>
        </authorList>
    </citation>
    <scope>NUCLEOTIDE SEQUENCE [LARGE SCALE GENOMIC DNA]</scope>
    <source>
        <strain evidence="5 6">DSM 46670</strain>
    </source>
</reference>
<dbReference type="CDD" id="cd01392">
    <property type="entry name" value="HTH_LacI"/>
    <property type="match status" value="1"/>
</dbReference>
<protein>
    <submittedName>
        <fullName evidence="5">LacI family transcriptional regulator</fullName>
    </submittedName>
</protein>
<dbReference type="RefSeq" id="WP_209633515.1">
    <property type="nucleotide sequence ID" value="NZ_JAGINW010000001.1"/>
</dbReference>
<feature type="domain" description="HTH lacI-type" evidence="4">
    <location>
        <begin position="5"/>
        <end position="61"/>
    </location>
</feature>
<evidence type="ECO:0000256" key="1">
    <source>
        <dbReference type="ARBA" id="ARBA00023015"/>
    </source>
</evidence>
<dbReference type="Gene3D" id="1.10.260.40">
    <property type="entry name" value="lambda repressor-like DNA-binding domains"/>
    <property type="match status" value="1"/>
</dbReference>
<dbReference type="PANTHER" id="PTHR30146">
    <property type="entry name" value="LACI-RELATED TRANSCRIPTIONAL REPRESSOR"/>
    <property type="match status" value="1"/>
</dbReference>
<organism evidence="5 6">
    <name type="scientific">Kibdelosporangium banguiense</name>
    <dbReference type="NCBI Taxonomy" id="1365924"/>
    <lineage>
        <taxon>Bacteria</taxon>
        <taxon>Bacillati</taxon>
        <taxon>Actinomycetota</taxon>
        <taxon>Actinomycetes</taxon>
        <taxon>Pseudonocardiales</taxon>
        <taxon>Pseudonocardiaceae</taxon>
        <taxon>Kibdelosporangium</taxon>
    </lineage>
</organism>
<dbReference type="Gene3D" id="3.40.50.2300">
    <property type="match status" value="2"/>
</dbReference>
<evidence type="ECO:0000313" key="5">
    <source>
        <dbReference type="EMBL" id="MBP2319853.1"/>
    </source>
</evidence>
<comment type="caution">
    <text evidence="5">The sequence shown here is derived from an EMBL/GenBank/DDBJ whole genome shotgun (WGS) entry which is preliminary data.</text>
</comment>
<dbReference type="PROSITE" id="PS50932">
    <property type="entry name" value="HTH_LACI_2"/>
    <property type="match status" value="1"/>
</dbReference>
<dbReference type="Pfam" id="PF13377">
    <property type="entry name" value="Peripla_BP_3"/>
    <property type="match status" value="1"/>
</dbReference>
<proteinExistence type="predicted"/>
<sequence>MEKPPTIKDVANLARVHAATASRALNPSTRAKVSTRTANRVLEAAKSLGYAPNSAARSLRTKTSSVAGVIIPDLRNPVFPPIVRGIEDALREAGYMALMGNTDGDEERERELLLAMRGRQTDGFILATGRRNDPQPEDRVPTVLVNRRTDSSEIPSVTNDNNAGVHATVQMLAELGHERIAHVAGPQALSTGWERYRAYLDAMAAHGLAVDPEWVTYSEAFTEEAGYEAAKRLQGGVTAIVAGNDLIALGCYSALEERGLECPTDVSVVGFNDMPFANRQRPALTTVRIPHYEMGLEAARLLLERIADPTAPAKRVILPVELIRRASVAAIKSVH</sequence>
<gene>
    <name evidence="5" type="ORF">JOF56_000238</name>
</gene>
<dbReference type="CDD" id="cd06267">
    <property type="entry name" value="PBP1_LacI_sugar_binding-like"/>
    <property type="match status" value="1"/>
</dbReference>
<keyword evidence="3" id="KW-0804">Transcription</keyword>
<accession>A0ABS4T7K8</accession>
<dbReference type="PANTHER" id="PTHR30146:SF109">
    <property type="entry name" value="HTH-TYPE TRANSCRIPTIONAL REGULATOR GALS"/>
    <property type="match status" value="1"/>
</dbReference>
<evidence type="ECO:0000256" key="2">
    <source>
        <dbReference type="ARBA" id="ARBA00023125"/>
    </source>
</evidence>
<dbReference type="SUPFAM" id="SSF53822">
    <property type="entry name" value="Periplasmic binding protein-like I"/>
    <property type="match status" value="1"/>
</dbReference>
<evidence type="ECO:0000313" key="6">
    <source>
        <dbReference type="Proteomes" id="UP001519332"/>
    </source>
</evidence>
<evidence type="ECO:0000256" key="3">
    <source>
        <dbReference type="ARBA" id="ARBA00023163"/>
    </source>
</evidence>
<dbReference type="InterPro" id="IPR028082">
    <property type="entry name" value="Peripla_BP_I"/>
</dbReference>
<keyword evidence="6" id="KW-1185">Reference proteome</keyword>
<dbReference type="InterPro" id="IPR046335">
    <property type="entry name" value="LacI/GalR-like_sensor"/>
</dbReference>
<dbReference type="SUPFAM" id="SSF47413">
    <property type="entry name" value="lambda repressor-like DNA-binding domains"/>
    <property type="match status" value="1"/>
</dbReference>
<keyword evidence="2" id="KW-0238">DNA-binding</keyword>
<evidence type="ECO:0000259" key="4">
    <source>
        <dbReference type="PROSITE" id="PS50932"/>
    </source>
</evidence>